<feature type="region of interest" description="Disordered" evidence="2">
    <location>
        <begin position="1"/>
        <end position="430"/>
    </location>
</feature>
<dbReference type="GO" id="GO:0003723">
    <property type="term" value="F:RNA binding"/>
    <property type="evidence" value="ECO:0007669"/>
    <property type="project" value="TreeGrafter"/>
</dbReference>
<dbReference type="GO" id="GO:0070274">
    <property type="term" value="C:RES complex"/>
    <property type="evidence" value="ECO:0007669"/>
    <property type="project" value="TreeGrafter"/>
</dbReference>
<dbReference type="STRING" id="337451.A0A443P7N2"/>
<evidence type="ECO:0000256" key="2">
    <source>
        <dbReference type="SAM" id="MobiDB-lite"/>
    </source>
</evidence>
<comment type="similarity">
    <text evidence="1">Belongs to the CWC26 family.</text>
</comment>
<feature type="compositionally biased region" description="Basic and acidic residues" evidence="2">
    <location>
        <begin position="363"/>
        <end position="382"/>
    </location>
</feature>
<accession>A0A443P7N2</accession>
<feature type="compositionally biased region" description="Basic and acidic residues" evidence="2">
    <location>
        <begin position="214"/>
        <end position="226"/>
    </location>
</feature>
<protein>
    <submittedName>
        <fullName evidence="3">BUD13</fullName>
    </submittedName>
</protein>
<feature type="compositionally biased region" description="Basic and acidic residues" evidence="2">
    <location>
        <begin position="189"/>
        <end position="202"/>
    </location>
</feature>
<dbReference type="PANTHER" id="PTHR31809">
    <property type="entry name" value="BUD13 HOMOLOG"/>
    <property type="match status" value="1"/>
</dbReference>
<evidence type="ECO:0000313" key="3">
    <source>
        <dbReference type="EMBL" id="RWR86736.1"/>
    </source>
</evidence>
<feature type="compositionally biased region" description="Low complexity" evidence="2">
    <location>
        <begin position="158"/>
        <end position="170"/>
    </location>
</feature>
<feature type="compositionally biased region" description="Basic residues" evidence="2">
    <location>
        <begin position="35"/>
        <end position="46"/>
    </location>
</feature>
<dbReference type="InterPro" id="IPR051112">
    <property type="entry name" value="CWC26_splicing_factor"/>
</dbReference>
<feature type="compositionally biased region" description="Basic and acidic residues" evidence="2">
    <location>
        <begin position="403"/>
        <end position="430"/>
    </location>
</feature>
<feature type="compositionally biased region" description="Basic and acidic residues" evidence="2">
    <location>
        <begin position="47"/>
        <end position="58"/>
    </location>
</feature>
<evidence type="ECO:0000256" key="1">
    <source>
        <dbReference type="ARBA" id="ARBA00011069"/>
    </source>
</evidence>
<dbReference type="EMBL" id="QPKB01000006">
    <property type="protein sequence ID" value="RWR86736.1"/>
    <property type="molecule type" value="Genomic_DNA"/>
</dbReference>
<dbReference type="InterPro" id="IPR018609">
    <property type="entry name" value="Bud13"/>
</dbReference>
<dbReference type="Proteomes" id="UP000283530">
    <property type="component" value="Unassembled WGS sequence"/>
</dbReference>
<keyword evidence="4" id="KW-1185">Reference proteome</keyword>
<dbReference type="Pfam" id="PF09736">
    <property type="entry name" value="Bud13"/>
    <property type="match status" value="1"/>
</dbReference>
<feature type="compositionally biased region" description="Basic and acidic residues" evidence="2">
    <location>
        <begin position="271"/>
        <end position="282"/>
    </location>
</feature>
<feature type="compositionally biased region" description="Basic and acidic residues" evidence="2">
    <location>
        <begin position="76"/>
        <end position="103"/>
    </location>
</feature>
<evidence type="ECO:0000313" key="4">
    <source>
        <dbReference type="Proteomes" id="UP000283530"/>
    </source>
</evidence>
<proteinExistence type="inferred from homology"/>
<dbReference type="GO" id="GO:0000398">
    <property type="term" value="P:mRNA splicing, via spliceosome"/>
    <property type="evidence" value="ECO:0007669"/>
    <property type="project" value="TreeGrafter"/>
</dbReference>
<sequence>MAPVSSTSASSTSVSLKEYLMRYQNPSEDHQNKKESKKTKKKKKKEAKVIDVRVRVVDEDPVWQKPQNLEEEDEAHDSSDEDRPQIDEDVEVKRMKRLEEIRSRRPYLTISDDGSGWVSISENPKLLDSENGVSDMSPSRKRRARFDTPSPEHDESKPSSSKLPKPNPNSADDRDLSPPRLSHSGVESFDLKMKNSGRHDSPDLSPPPPRRSTSNHERRNLERPKSPDLSPPRRNRPLRGSLDLERKNSERVVSPDLSPPRRNRSSTVSFDLERKNSVRGDSPDLSPPRRSRPQVASSDFIRKNLERNDLPDLSPPRLGRHGSPELDASRATSGGDDLSPPRKNRKDSSSLKVGRKAGLITTDEIKEEINKKKKEELLRIAEMDPSISGRGSENVYRHQGKRISKDEFLKSQRGEEKPKEKKLEWGKGLAQKREAEARELELEMEKDKPFARTRDDPELDKMLKERIRWGDPMAHLIKSKQPDLILEDLGDNEKMKESGFLIPQTIPSHSWIKRGIDPAVNRYGIRPGRHWDGVDRSTGYEKEMFKRQNEKRASEREAYLWSVSDM</sequence>
<feature type="compositionally biased region" description="Basic and acidic residues" evidence="2">
    <location>
        <begin position="300"/>
        <end position="310"/>
    </location>
</feature>
<feature type="compositionally biased region" description="Low complexity" evidence="2">
    <location>
        <begin position="1"/>
        <end position="15"/>
    </location>
</feature>
<dbReference type="PANTHER" id="PTHR31809:SF0">
    <property type="entry name" value="BUD13 HOMOLOG"/>
    <property type="match status" value="1"/>
</dbReference>
<organism evidence="3 4">
    <name type="scientific">Cinnamomum micranthum f. kanehirae</name>
    <dbReference type="NCBI Taxonomy" id="337451"/>
    <lineage>
        <taxon>Eukaryota</taxon>
        <taxon>Viridiplantae</taxon>
        <taxon>Streptophyta</taxon>
        <taxon>Embryophyta</taxon>
        <taxon>Tracheophyta</taxon>
        <taxon>Spermatophyta</taxon>
        <taxon>Magnoliopsida</taxon>
        <taxon>Magnoliidae</taxon>
        <taxon>Laurales</taxon>
        <taxon>Lauraceae</taxon>
        <taxon>Cinnamomum</taxon>
    </lineage>
</organism>
<name>A0A443P7N2_9MAGN</name>
<dbReference type="AlphaFoldDB" id="A0A443P7N2"/>
<dbReference type="GO" id="GO:0005684">
    <property type="term" value="C:U2-type spliceosomal complex"/>
    <property type="evidence" value="ECO:0007669"/>
    <property type="project" value="TreeGrafter"/>
</dbReference>
<reference evidence="3 4" key="1">
    <citation type="journal article" date="2019" name="Nat. Plants">
        <title>Stout camphor tree genome fills gaps in understanding of flowering plant genome evolution.</title>
        <authorList>
            <person name="Chaw S.M."/>
            <person name="Liu Y.C."/>
            <person name="Wu Y.W."/>
            <person name="Wang H.Y."/>
            <person name="Lin C.I."/>
            <person name="Wu C.S."/>
            <person name="Ke H.M."/>
            <person name="Chang L.Y."/>
            <person name="Hsu C.Y."/>
            <person name="Yang H.T."/>
            <person name="Sudianto E."/>
            <person name="Hsu M.H."/>
            <person name="Wu K.P."/>
            <person name="Wang L.N."/>
            <person name="Leebens-Mack J.H."/>
            <person name="Tsai I.J."/>
        </authorList>
    </citation>
    <scope>NUCLEOTIDE SEQUENCE [LARGE SCALE GENOMIC DNA]</scope>
    <source>
        <strain evidence="4">cv. Chaw 1501</strain>
        <tissue evidence="3">Young leaves</tissue>
    </source>
</reference>
<dbReference type="OrthoDB" id="6022at2759"/>
<comment type="caution">
    <text evidence="3">The sequence shown here is derived from an EMBL/GenBank/DDBJ whole genome shotgun (WGS) entry which is preliminary data.</text>
</comment>
<gene>
    <name evidence="3" type="ORF">CKAN_01564900</name>
</gene>